<sequence>MSLAASFLALQPDPELTEFLRHAKDRVLTLAGEQLYRSDPPHLTVYLAYFADLSQVETRLRALASDWSPFSGNLRGWHVFENDPLTTRNTLVCQIDSDALPMLRSLQSAVIDAIAPLRNHLATHARYANRWNALTPERQSAVESVGFPFIGNDWLPHFSVASILPNDWPPVWEALRGTPPPSQFHIAQLKLYRLDGLTPIELATIPLGG</sequence>
<evidence type="ECO:0000313" key="1">
    <source>
        <dbReference type="EMBL" id="VIP03790.1"/>
    </source>
</evidence>
<proteinExistence type="predicted"/>
<dbReference type="InterPro" id="IPR009097">
    <property type="entry name" value="Cyclic_Pdiesterase"/>
</dbReference>
<dbReference type="Gene3D" id="3.90.1140.10">
    <property type="entry name" value="Cyclic phosphodiesterase"/>
    <property type="match status" value="1"/>
</dbReference>
<dbReference type="Pfam" id="PF13563">
    <property type="entry name" value="2_5_RNA_ligase2"/>
    <property type="match status" value="1"/>
</dbReference>
<accession>A0A6C2YQ81</accession>
<dbReference type="KEGG" id="tim:GMBLW1_01700"/>
<reference evidence="1" key="1">
    <citation type="submission" date="2019-04" db="EMBL/GenBank/DDBJ databases">
        <authorList>
            <consortium name="Science for Life Laboratories"/>
        </authorList>
    </citation>
    <scope>NUCLEOTIDE SEQUENCE</scope>
    <source>
        <strain evidence="1">MBLW1</strain>
    </source>
</reference>
<keyword evidence="1" id="KW-0436">Ligase</keyword>
<dbReference type="EMBL" id="LR586016">
    <property type="protein sequence ID" value="VIP03790.1"/>
    <property type="molecule type" value="Genomic_DNA"/>
</dbReference>
<dbReference type="EMBL" id="LR593887">
    <property type="protein sequence ID" value="VTS04947.1"/>
    <property type="molecule type" value="Genomic_DNA"/>
</dbReference>
<dbReference type="SUPFAM" id="SSF55144">
    <property type="entry name" value="LigT-like"/>
    <property type="match status" value="1"/>
</dbReference>
<protein>
    <recommendedName>
        <fullName evidence="3">2'-5' RNA ligase family protein</fullName>
    </recommendedName>
</protein>
<dbReference type="GO" id="GO:0016874">
    <property type="term" value="F:ligase activity"/>
    <property type="evidence" value="ECO:0007669"/>
    <property type="project" value="UniProtKB-KW"/>
</dbReference>
<dbReference type="InParanoid" id="A0A6C2YQ81"/>
<keyword evidence="2" id="KW-1185">Reference proteome</keyword>
<dbReference type="AlphaFoldDB" id="A0A6C2YQ81"/>
<evidence type="ECO:0008006" key="3">
    <source>
        <dbReference type="Google" id="ProtNLM"/>
    </source>
</evidence>
<dbReference type="RefSeq" id="WP_162658944.1">
    <property type="nucleotide sequence ID" value="NZ_LR593887.1"/>
</dbReference>
<gene>
    <name evidence="1" type="ORF">GMBLW1_01700</name>
</gene>
<dbReference type="Proteomes" id="UP000464378">
    <property type="component" value="Chromosome"/>
</dbReference>
<name>A0A6C2YQ81_9BACT</name>
<evidence type="ECO:0000313" key="2">
    <source>
        <dbReference type="Proteomes" id="UP000464378"/>
    </source>
</evidence>
<organism evidence="1">
    <name type="scientific">Tuwongella immobilis</name>
    <dbReference type="NCBI Taxonomy" id="692036"/>
    <lineage>
        <taxon>Bacteria</taxon>
        <taxon>Pseudomonadati</taxon>
        <taxon>Planctomycetota</taxon>
        <taxon>Planctomycetia</taxon>
        <taxon>Gemmatales</taxon>
        <taxon>Gemmataceae</taxon>
        <taxon>Tuwongella</taxon>
    </lineage>
</organism>